<dbReference type="InterPro" id="IPR051056">
    <property type="entry name" value="Glycosyl_Hydrolase_73"/>
</dbReference>
<reference evidence="14 15" key="1">
    <citation type="journal article" date="2017" name="Eur. J. Clin. Microbiol. Infect. Dis.">
        <title>Uncommonly isolated clinical Pseudomonas: identification and phylogenetic assignation.</title>
        <authorList>
            <person name="Mulet M."/>
            <person name="Gomila M."/>
            <person name="Ramirez A."/>
            <person name="Cardew S."/>
            <person name="Moore E.R."/>
            <person name="Lalucat J."/>
            <person name="Garcia-Valdes E."/>
        </authorList>
    </citation>
    <scope>NUCLEOTIDE SEQUENCE [LARGE SCALE GENOMIC DNA]</scope>
    <source>
        <strain evidence="14 15">SD129</strain>
    </source>
</reference>
<dbReference type="InterPro" id="IPR013377">
    <property type="entry name" value="FlgJ"/>
</dbReference>
<dbReference type="GO" id="GO:0042597">
    <property type="term" value="C:periplasmic space"/>
    <property type="evidence" value="ECO:0007669"/>
    <property type="project" value="UniProtKB-SubCell"/>
</dbReference>
<dbReference type="GO" id="GO:0071973">
    <property type="term" value="P:bacterial-type flagellum-dependent cell motility"/>
    <property type="evidence" value="ECO:0007669"/>
    <property type="project" value="TreeGrafter"/>
</dbReference>
<dbReference type="SUPFAM" id="SSF53955">
    <property type="entry name" value="Lysozyme-like"/>
    <property type="match status" value="1"/>
</dbReference>
<keyword evidence="6" id="KW-0574">Periplasm</keyword>
<dbReference type="Proteomes" id="UP000306753">
    <property type="component" value="Unassembled WGS sequence"/>
</dbReference>
<dbReference type="PANTHER" id="PTHR33308:SF9">
    <property type="entry name" value="PEPTIDOGLYCAN HYDROLASE FLGJ"/>
    <property type="match status" value="1"/>
</dbReference>
<evidence type="ECO:0000256" key="9">
    <source>
        <dbReference type="ARBA" id="ARBA00023295"/>
    </source>
</evidence>
<dbReference type="PANTHER" id="PTHR33308">
    <property type="entry name" value="PEPTIDOGLYCAN HYDROLASE FLGJ"/>
    <property type="match status" value="1"/>
</dbReference>
<dbReference type="RefSeq" id="WP_138411961.1">
    <property type="nucleotide sequence ID" value="NZ_QLAG01000015.1"/>
</dbReference>
<feature type="domain" description="Mannosyl-glycoprotein endo-beta-N-acetylglucosamidase-like" evidence="13">
    <location>
        <begin position="224"/>
        <end position="382"/>
    </location>
</feature>
<dbReference type="NCBIfam" id="TIGR02541">
    <property type="entry name" value="flagell_FlgJ"/>
    <property type="match status" value="1"/>
</dbReference>
<keyword evidence="8 14" id="KW-0378">Hydrolase</keyword>
<dbReference type="InterPro" id="IPR002901">
    <property type="entry name" value="MGlyc_endo_b_GlcNAc-like_dom"/>
</dbReference>
<proteinExistence type="inferred from homology"/>
<evidence type="ECO:0000256" key="8">
    <source>
        <dbReference type="ARBA" id="ARBA00022801"/>
    </source>
</evidence>
<comment type="subcellular location">
    <subcellularLocation>
        <location evidence="2">Periplasm</location>
    </subcellularLocation>
</comment>
<feature type="region of interest" description="Disordered" evidence="12">
    <location>
        <begin position="124"/>
        <end position="145"/>
    </location>
</feature>
<dbReference type="FunFam" id="2.10.70.40:FF:000001">
    <property type="entry name" value="Flagellar assembly peptidoglycan hydrolase FlgJ"/>
    <property type="match status" value="1"/>
</dbReference>
<sequence length="397" mass="42770">MQTRLGGVSGGVDSGSYSDLNRLNQLKVGKDRDGEANVRKVAQEFESLFLNEMLKSMRSANEVLAKDNPLNSQATKQYQDMYDQQLSVSLSKEGGMGLADVLVRQMTKMKEGPSRPNPFAQVAETQGAAWPSKPGAAVESSRDDSKLLAQRRLALPGKAAGQPAVAEVQAGAAEARMPGALLGEGEAQPLVDSNWKPARTFAAPADKGLVINGVEPGASGSPSKTRFNSAEEFMATMLPMAEKAAKRLGVEARYLVAQAALETGWGKSMIRQKDGSNSHNLFGIKATNWSGESAQARTTEYVNGKPVKQVEGFRAYSSFEHSFDDYVNLLQKSDRYQSALKVAGTSGDSERFVQELQKAGYATDPQYARKISQIARKMQTYQTVADAGSAAIKQSRG</sequence>
<feature type="region of interest" description="Disordered" evidence="12">
    <location>
        <begin position="1"/>
        <end position="23"/>
    </location>
</feature>
<comment type="function">
    <text evidence="1">Flagellum-specific muramidase which hydrolyzes the peptidoglycan layer to assemble the rod structure in the periplasmic space.</text>
</comment>
<protein>
    <recommendedName>
        <fullName evidence="5">Peptidoglycan hydrolase FlgJ</fullName>
    </recommendedName>
    <alternativeName>
        <fullName evidence="11">Muramidase FlgJ</fullName>
    </alternativeName>
</protein>
<gene>
    <name evidence="14" type="ORF">DN820_13435</name>
</gene>
<keyword evidence="14" id="KW-0282">Flagellum</keyword>
<dbReference type="SMART" id="SM00047">
    <property type="entry name" value="LYZ2"/>
    <property type="match status" value="1"/>
</dbReference>
<comment type="similarity">
    <text evidence="4">In the C-terminal section; belongs to the glycosyl hydrolase 73 family.</text>
</comment>
<organism evidence="14 15">
    <name type="scientific">Stutzerimonas nosocomialis</name>
    <dbReference type="NCBI Taxonomy" id="1056496"/>
    <lineage>
        <taxon>Bacteria</taxon>
        <taxon>Pseudomonadati</taxon>
        <taxon>Pseudomonadota</taxon>
        <taxon>Gammaproteobacteria</taxon>
        <taxon>Pseudomonadales</taxon>
        <taxon>Pseudomonadaceae</taxon>
        <taxon>Stutzerimonas</taxon>
    </lineage>
</organism>
<dbReference type="GO" id="GO:0016798">
    <property type="term" value="F:hydrolase activity, acting on glycosyl bonds"/>
    <property type="evidence" value="ECO:0007669"/>
    <property type="project" value="UniProtKB-KW"/>
</dbReference>
<dbReference type="GO" id="GO:0071555">
    <property type="term" value="P:cell wall organization"/>
    <property type="evidence" value="ECO:0007669"/>
    <property type="project" value="UniProtKB-KW"/>
</dbReference>
<dbReference type="Gene3D" id="1.10.530.10">
    <property type="match status" value="1"/>
</dbReference>
<keyword evidence="14" id="KW-0969">Cilium</keyword>
<evidence type="ECO:0000256" key="3">
    <source>
        <dbReference type="ARBA" id="ARBA00006880"/>
    </source>
</evidence>
<evidence type="ECO:0000256" key="4">
    <source>
        <dbReference type="ARBA" id="ARBA00007974"/>
    </source>
</evidence>
<keyword evidence="10" id="KW-0961">Cell wall biogenesis/degradation</keyword>
<evidence type="ECO:0000313" key="15">
    <source>
        <dbReference type="Proteomes" id="UP000306753"/>
    </source>
</evidence>
<comment type="similarity">
    <text evidence="3">In the N-terminal section; belongs to the FlgJ family.</text>
</comment>
<keyword evidence="9" id="KW-0326">Glycosidase</keyword>
<keyword evidence="7" id="KW-1005">Bacterial flagellum biogenesis</keyword>
<keyword evidence="14" id="KW-0966">Cell projection</keyword>
<dbReference type="Gene3D" id="2.10.70.40">
    <property type="entry name" value="peptidoglycan hydrolase"/>
    <property type="match status" value="1"/>
</dbReference>
<dbReference type="GO" id="GO:0044780">
    <property type="term" value="P:bacterial-type flagellum assembly"/>
    <property type="evidence" value="ECO:0007669"/>
    <property type="project" value="InterPro"/>
</dbReference>
<evidence type="ECO:0000256" key="6">
    <source>
        <dbReference type="ARBA" id="ARBA00022764"/>
    </source>
</evidence>
<evidence type="ECO:0000256" key="7">
    <source>
        <dbReference type="ARBA" id="ARBA00022795"/>
    </source>
</evidence>
<dbReference type="Pfam" id="PF01832">
    <property type="entry name" value="Glucosaminidase"/>
    <property type="match status" value="1"/>
</dbReference>
<dbReference type="GO" id="GO:0004040">
    <property type="term" value="F:amidase activity"/>
    <property type="evidence" value="ECO:0007669"/>
    <property type="project" value="InterPro"/>
</dbReference>
<accession>A0A5R9QD07</accession>
<evidence type="ECO:0000256" key="11">
    <source>
        <dbReference type="ARBA" id="ARBA00030835"/>
    </source>
</evidence>
<evidence type="ECO:0000256" key="2">
    <source>
        <dbReference type="ARBA" id="ARBA00004418"/>
    </source>
</evidence>
<evidence type="ECO:0000256" key="5">
    <source>
        <dbReference type="ARBA" id="ARBA00013433"/>
    </source>
</evidence>
<evidence type="ECO:0000256" key="10">
    <source>
        <dbReference type="ARBA" id="ARBA00023316"/>
    </source>
</evidence>
<keyword evidence="15" id="KW-1185">Reference proteome</keyword>
<dbReference type="InterPro" id="IPR023346">
    <property type="entry name" value="Lysozyme-like_dom_sf"/>
</dbReference>
<name>A0A5R9QD07_9GAMM</name>
<evidence type="ECO:0000313" key="14">
    <source>
        <dbReference type="EMBL" id="TLX63016.1"/>
    </source>
</evidence>
<evidence type="ECO:0000259" key="13">
    <source>
        <dbReference type="SMART" id="SM00047"/>
    </source>
</evidence>
<dbReference type="InterPro" id="IPR019301">
    <property type="entry name" value="Flagellar_prot_FlgJ_N"/>
</dbReference>
<evidence type="ECO:0000256" key="12">
    <source>
        <dbReference type="SAM" id="MobiDB-lite"/>
    </source>
</evidence>
<comment type="caution">
    <text evidence="14">The sequence shown here is derived from an EMBL/GenBank/DDBJ whole genome shotgun (WGS) entry which is preliminary data.</text>
</comment>
<evidence type="ECO:0000256" key="1">
    <source>
        <dbReference type="ARBA" id="ARBA00002954"/>
    </source>
</evidence>
<dbReference type="EMBL" id="QLAG01000015">
    <property type="protein sequence ID" value="TLX63016.1"/>
    <property type="molecule type" value="Genomic_DNA"/>
</dbReference>
<dbReference type="Pfam" id="PF10135">
    <property type="entry name" value="Rod-binding"/>
    <property type="match status" value="1"/>
</dbReference>
<dbReference type="AlphaFoldDB" id="A0A5R9QD07"/>